<sequence length="79" mass="8051">MAYARSPIAVKALMAVSAVFAIAACSQEPTEYKADVKDESGGQMIVQDADATGVPVDLPDTPMTPVPPSEAANGTAADQ</sequence>
<protein>
    <recommendedName>
        <fullName evidence="5">Lipoprotein</fullName>
    </recommendedName>
</protein>
<feature type="chain" id="PRO_5003488314" description="Lipoprotein" evidence="2">
    <location>
        <begin position="24"/>
        <end position="79"/>
    </location>
</feature>
<evidence type="ECO:0000313" key="4">
    <source>
        <dbReference type="Proteomes" id="UP000004030"/>
    </source>
</evidence>
<dbReference type="PATRIC" id="fig|1088721.3.peg.3256"/>
<feature type="region of interest" description="Disordered" evidence="1">
    <location>
        <begin position="53"/>
        <end position="79"/>
    </location>
</feature>
<dbReference type="RefSeq" id="WP_007014208.1">
    <property type="nucleotide sequence ID" value="NZ_AGFM01000054.1"/>
</dbReference>
<gene>
    <name evidence="3" type="ORF">NSU_3300</name>
</gene>
<evidence type="ECO:0008006" key="5">
    <source>
        <dbReference type="Google" id="ProtNLM"/>
    </source>
</evidence>
<evidence type="ECO:0000313" key="3">
    <source>
        <dbReference type="EMBL" id="EHJ59718.1"/>
    </source>
</evidence>
<reference evidence="3 4" key="1">
    <citation type="journal article" date="2012" name="J. Bacteriol.">
        <title>Genome sequence of benzo(a)pyrene-degrading bacterium Novosphingobium pentaromativorans US6-1.</title>
        <authorList>
            <person name="Luo Y.R."/>
            <person name="Kang S.G."/>
            <person name="Kim S.J."/>
            <person name="Kim M.R."/>
            <person name="Li N."/>
            <person name="Lee J.H."/>
            <person name="Kwon K.K."/>
        </authorList>
    </citation>
    <scope>NUCLEOTIDE SEQUENCE [LARGE SCALE GENOMIC DNA]</scope>
    <source>
        <strain evidence="3 4">US6-1</strain>
    </source>
</reference>
<feature type="signal peptide" evidence="2">
    <location>
        <begin position="1"/>
        <end position="23"/>
    </location>
</feature>
<dbReference type="EMBL" id="AGFM01000054">
    <property type="protein sequence ID" value="EHJ59718.1"/>
    <property type="molecule type" value="Genomic_DNA"/>
</dbReference>
<keyword evidence="2" id="KW-0732">Signal</keyword>
<dbReference type="AlphaFoldDB" id="G6EG29"/>
<dbReference type="Proteomes" id="UP000004030">
    <property type="component" value="Unassembled WGS sequence"/>
</dbReference>
<proteinExistence type="predicted"/>
<name>G6EG29_9SPHN</name>
<evidence type="ECO:0000256" key="1">
    <source>
        <dbReference type="SAM" id="MobiDB-lite"/>
    </source>
</evidence>
<dbReference type="KEGG" id="npn:JI59_22475"/>
<organism evidence="3 4">
    <name type="scientific">Novosphingobium pentaromativorans US6-1</name>
    <dbReference type="NCBI Taxonomy" id="1088721"/>
    <lineage>
        <taxon>Bacteria</taxon>
        <taxon>Pseudomonadati</taxon>
        <taxon>Pseudomonadota</taxon>
        <taxon>Alphaproteobacteria</taxon>
        <taxon>Sphingomonadales</taxon>
        <taxon>Sphingomonadaceae</taxon>
        <taxon>Novosphingobium</taxon>
    </lineage>
</organism>
<dbReference type="PROSITE" id="PS51257">
    <property type="entry name" value="PROKAR_LIPOPROTEIN"/>
    <property type="match status" value="1"/>
</dbReference>
<keyword evidence="4" id="KW-1185">Reference proteome</keyword>
<comment type="caution">
    <text evidence="3">The sequence shown here is derived from an EMBL/GenBank/DDBJ whole genome shotgun (WGS) entry which is preliminary data.</text>
</comment>
<evidence type="ECO:0000256" key="2">
    <source>
        <dbReference type="SAM" id="SignalP"/>
    </source>
</evidence>
<accession>G6EG29</accession>